<proteinExistence type="predicted"/>
<dbReference type="InterPro" id="IPR037483">
    <property type="entry name" value="YjjU-like"/>
</dbReference>
<dbReference type="GO" id="GO:0016042">
    <property type="term" value="P:lipid catabolic process"/>
    <property type="evidence" value="ECO:0007669"/>
    <property type="project" value="UniProtKB-UniRule"/>
</dbReference>
<dbReference type="PANTHER" id="PTHR14226:SF25">
    <property type="entry name" value="PHOSPHOESTERASE"/>
    <property type="match status" value="1"/>
</dbReference>
<comment type="caution">
    <text evidence="6">The sequence shown here is derived from an EMBL/GenBank/DDBJ whole genome shotgun (WGS) entry which is preliminary data.</text>
</comment>
<feature type="active site" description="Proton acceptor" evidence="4">
    <location>
        <position position="160"/>
    </location>
</feature>
<feature type="active site" description="Nucleophile" evidence="4">
    <location>
        <position position="38"/>
    </location>
</feature>
<dbReference type="Gene3D" id="3.40.1090.10">
    <property type="entry name" value="Cytosolic phospholipase A2 catalytic domain"/>
    <property type="match status" value="2"/>
</dbReference>
<dbReference type="RefSeq" id="WP_106988631.1">
    <property type="nucleotide sequence ID" value="NZ_JBBNHF010000012.1"/>
</dbReference>
<dbReference type="Pfam" id="PF19890">
    <property type="entry name" value="DUF6363"/>
    <property type="match status" value="1"/>
</dbReference>
<dbReference type="PROSITE" id="PS51635">
    <property type="entry name" value="PNPLA"/>
    <property type="match status" value="1"/>
</dbReference>
<reference evidence="7" key="1">
    <citation type="submission" date="2018-03" db="EMBL/GenBank/DDBJ databases">
        <title>Lachnoclostridium SNUG30370 gen.nov., sp.nov., isolated from human faeces.</title>
        <authorList>
            <person name="Seo B."/>
            <person name="Jeon K."/>
            <person name="Ko G."/>
        </authorList>
    </citation>
    <scope>NUCLEOTIDE SEQUENCE [LARGE SCALE GENOMIC DNA]</scope>
    <source>
        <strain evidence="7">SNUG30370</strain>
    </source>
</reference>
<accession>A0A2T3FS80</accession>
<dbReference type="AlphaFoldDB" id="A0A2T3FS80"/>
<organism evidence="6 7">
    <name type="scientific">Faecalibacillus faecis</name>
    <dbReference type="NCBI Taxonomy" id="1982628"/>
    <lineage>
        <taxon>Bacteria</taxon>
        <taxon>Bacillati</taxon>
        <taxon>Bacillota</taxon>
        <taxon>Erysipelotrichia</taxon>
        <taxon>Erysipelotrichales</taxon>
        <taxon>Coprobacillaceae</taxon>
        <taxon>Faecalibacillus</taxon>
    </lineage>
</organism>
<keyword evidence="1 4" id="KW-0378">Hydrolase</keyword>
<keyword evidence="3 4" id="KW-0443">Lipid metabolism</keyword>
<dbReference type="CDD" id="cd07208">
    <property type="entry name" value="Pat_hypo_Ecoli_yjju_like"/>
    <property type="match status" value="1"/>
</dbReference>
<evidence type="ECO:0000259" key="5">
    <source>
        <dbReference type="PROSITE" id="PS51635"/>
    </source>
</evidence>
<evidence type="ECO:0000313" key="6">
    <source>
        <dbReference type="EMBL" id="PST38124.1"/>
    </source>
</evidence>
<dbReference type="InterPro" id="IPR045943">
    <property type="entry name" value="DUF6363"/>
</dbReference>
<evidence type="ECO:0000256" key="4">
    <source>
        <dbReference type="PROSITE-ProRule" id="PRU01161"/>
    </source>
</evidence>
<dbReference type="PANTHER" id="PTHR14226">
    <property type="entry name" value="NEUROPATHY TARGET ESTERASE/SWISS CHEESE D.MELANOGASTER"/>
    <property type="match status" value="1"/>
</dbReference>
<dbReference type="SUPFAM" id="SSF52151">
    <property type="entry name" value="FabD/lysophospholipase-like"/>
    <property type="match status" value="1"/>
</dbReference>
<evidence type="ECO:0000256" key="2">
    <source>
        <dbReference type="ARBA" id="ARBA00022963"/>
    </source>
</evidence>
<evidence type="ECO:0000256" key="1">
    <source>
        <dbReference type="ARBA" id="ARBA00022801"/>
    </source>
</evidence>
<evidence type="ECO:0000313" key="7">
    <source>
        <dbReference type="Proteomes" id="UP000241201"/>
    </source>
</evidence>
<feature type="domain" description="PNPLA" evidence="5">
    <location>
        <begin position="5"/>
        <end position="173"/>
    </location>
</feature>
<dbReference type="GeneID" id="77471640"/>
<name>A0A2T3FS80_9FIRM</name>
<dbReference type="InterPro" id="IPR016035">
    <property type="entry name" value="Acyl_Trfase/lysoPLipase"/>
</dbReference>
<keyword evidence="7" id="KW-1185">Reference proteome</keyword>
<dbReference type="InterPro" id="IPR002641">
    <property type="entry name" value="PNPLA_dom"/>
</dbReference>
<dbReference type="EMBL" id="PYLP01000018">
    <property type="protein sequence ID" value="PST38124.1"/>
    <property type="molecule type" value="Genomic_DNA"/>
</dbReference>
<dbReference type="Proteomes" id="UP000241201">
    <property type="component" value="Unassembled WGS sequence"/>
</dbReference>
<evidence type="ECO:0000256" key="3">
    <source>
        <dbReference type="ARBA" id="ARBA00023098"/>
    </source>
</evidence>
<gene>
    <name evidence="6" type="ORF">C7U55_11150</name>
</gene>
<protein>
    <submittedName>
        <fullName evidence="6">Patatin family protein</fullName>
    </submittedName>
</protein>
<dbReference type="Pfam" id="PF01734">
    <property type="entry name" value="Patatin"/>
    <property type="match status" value="1"/>
</dbReference>
<dbReference type="GO" id="GO:0016787">
    <property type="term" value="F:hydrolase activity"/>
    <property type="evidence" value="ECO:0007669"/>
    <property type="project" value="UniProtKB-UniRule"/>
</dbReference>
<dbReference type="InterPro" id="IPR050301">
    <property type="entry name" value="NTE"/>
</dbReference>
<comment type="caution">
    <text evidence="4">Lacks conserved residue(s) required for the propagation of feature annotation.</text>
</comment>
<keyword evidence="2 4" id="KW-0442">Lipid degradation</keyword>
<sequence>MKVGLVLEGGAMRGLYTAGVIDTFLKEKIEVDKIIGVSAGALFGMNYKSKQQGRVLRYNKAYVGNKNYMGVYSFLKTGNVMNEEFCFERLIDDLDPIDYKTYQESKVDFYAVVTNLQTGKAEYKLLDTLDNYDEIEYLRASGSMPFVSHTIQINGNDYLDGGCSDSIPIEKMLEMDVDKIIVVLTRPLHYRKKPSNKHLNKLFYRHYPHFVETLNNRYLNYNHSLDLITKLEKEKKIFVLRPSQLIPIGRLEKDKEVIQQMYDLGVSDCNNQLKNLKKYLRG</sequence>
<feature type="short sequence motif" description="GXSXG" evidence="4">
    <location>
        <begin position="36"/>
        <end position="40"/>
    </location>
</feature>
<feature type="short sequence motif" description="DGA/G" evidence="4">
    <location>
        <begin position="160"/>
        <end position="162"/>
    </location>
</feature>